<accession>J3NJ74</accession>
<dbReference type="RefSeq" id="XP_009217334.1">
    <property type="nucleotide sequence ID" value="XM_009219070.1"/>
</dbReference>
<keyword evidence="3" id="KW-1185">Reference proteome</keyword>
<dbReference type="EnsemblFungi" id="EJT81325">
    <property type="protein sequence ID" value="EJT81325"/>
    <property type="gene ID" value="GGTG_01308"/>
</dbReference>
<organism evidence="1">
    <name type="scientific">Gaeumannomyces tritici (strain R3-111a-1)</name>
    <name type="common">Wheat and barley take-all root rot fungus</name>
    <name type="synonym">Gaeumannomyces graminis var. tritici</name>
    <dbReference type="NCBI Taxonomy" id="644352"/>
    <lineage>
        <taxon>Eukaryota</taxon>
        <taxon>Fungi</taxon>
        <taxon>Dikarya</taxon>
        <taxon>Ascomycota</taxon>
        <taxon>Pezizomycotina</taxon>
        <taxon>Sordariomycetes</taxon>
        <taxon>Sordariomycetidae</taxon>
        <taxon>Magnaporthales</taxon>
        <taxon>Magnaporthaceae</taxon>
        <taxon>Gaeumannomyces</taxon>
    </lineage>
</organism>
<reference evidence="1" key="2">
    <citation type="submission" date="2010-07" db="EMBL/GenBank/DDBJ databases">
        <authorList>
            <consortium name="The Broad Institute Genome Sequencing Platform"/>
            <consortium name="Broad Institute Genome Sequencing Center for Infectious Disease"/>
            <person name="Ma L.-J."/>
            <person name="Dead R."/>
            <person name="Young S."/>
            <person name="Zeng Q."/>
            <person name="Koehrsen M."/>
            <person name="Alvarado L."/>
            <person name="Berlin A."/>
            <person name="Chapman S.B."/>
            <person name="Chen Z."/>
            <person name="Freedman E."/>
            <person name="Gellesch M."/>
            <person name="Goldberg J."/>
            <person name="Griggs A."/>
            <person name="Gujja S."/>
            <person name="Heilman E.R."/>
            <person name="Heiman D."/>
            <person name="Hepburn T."/>
            <person name="Howarth C."/>
            <person name="Jen D."/>
            <person name="Larson L."/>
            <person name="Mehta T."/>
            <person name="Neiman D."/>
            <person name="Pearson M."/>
            <person name="Roberts A."/>
            <person name="Saif S."/>
            <person name="Shea T."/>
            <person name="Shenoy N."/>
            <person name="Sisk P."/>
            <person name="Stolte C."/>
            <person name="Sykes S."/>
            <person name="Walk T."/>
            <person name="White J."/>
            <person name="Yandava C."/>
            <person name="Haas B."/>
            <person name="Nusbaum C."/>
            <person name="Birren B."/>
        </authorList>
    </citation>
    <scope>NUCLEOTIDE SEQUENCE</scope>
    <source>
        <strain evidence="1">R3-111a-1</strain>
    </source>
</reference>
<evidence type="ECO:0000313" key="3">
    <source>
        <dbReference type="Proteomes" id="UP000006039"/>
    </source>
</evidence>
<sequence>MVDRPDVPIDDLWKCTGDARRESSRGEVVEDWRLEDDDVRRELLFLQDVWPRWTLWLVGSCGPEQINTLEPAGVFARGPRASPHPSWILSHEWHCDEGAIGRAKYSPPPTHWGWWVARLRRKLPRQAPN</sequence>
<evidence type="ECO:0000313" key="1">
    <source>
        <dbReference type="EMBL" id="EJT81325.1"/>
    </source>
</evidence>
<proteinExistence type="predicted"/>
<dbReference type="GeneID" id="20341766"/>
<protein>
    <submittedName>
        <fullName evidence="1 2">Uncharacterized protein</fullName>
    </submittedName>
</protein>
<dbReference type="EMBL" id="GL385395">
    <property type="protein sequence ID" value="EJT81325.1"/>
    <property type="molecule type" value="Genomic_DNA"/>
</dbReference>
<evidence type="ECO:0000313" key="2">
    <source>
        <dbReference type="EnsemblFungi" id="EJT81325"/>
    </source>
</evidence>
<dbReference type="Proteomes" id="UP000006039">
    <property type="component" value="Unassembled WGS sequence"/>
</dbReference>
<reference evidence="2" key="4">
    <citation type="journal article" date="2015" name="G3 (Bethesda)">
        <title>Genome sequences of three phytopathogenic species of the Magnaporthaceae family of fungi.</title>
        <authorList>
            <person name="Okagaki L.H."/>
            <person name="Nunes C.C."/>
            <person name="Sailsbery J."/>
            <person name="Clay B."/>
            <person name="Brown D."/>
            <person name="John T."/>
            <person name="Oh Y."/>
            <person name="Young N."/>
            <person name="Fitzgerald M."/>
            <person name="Haas B.J."/>
            <person name="Zeng Q."/>
            <person name="Young S."/>
            <person name="Adiconis X."/>
            <person name="Fan L."/>
            <person name="Levin J.Z."/>
            <person name="Mitchell T.K."/>
            <person name="Okubara P.A."/>
            <person name="Farman M.L."/>
            <person name="Kohn L.M."/>
            <person name="Birren B."/>
            <person name="Ma L.-J."/>
            <person name="Dean R.A."/>
        </authorList>
    </citation>
    <scope>NUCLEOTIDE SEQUENCE</scope>
    <source>
        <strain evidence="2">R3-111a-1</strain>
    </source>
</reference>
<reference evidence="2" key="5">
    <citation type="submission" date="2018-04" db="UniProtKB">
        <authorList>
            <consortium name="EnsemblFungi"/>
        </authorList>
    </citation>
    <scope>IDENTIFICATION</scope>
    <source>
        <strain evidence="2">R3-111a-1</strain>
    </source>
</reference>
<name>J3NJ74_GAET3</name>
<reference evidence="3" key="1">
    <citation type="submission" date="2010-07" db="EMBL/GenBank/DDBJ databases">
        <title>The genome sequence of Gaeumannomyces graminis var. tritici strain R3-111a-1.</title>
        <authorList>
            <consortium name="The Broad Institute Genome Sequencing Platform"/>
            <person name="Ma L.-J."/>
            <person name="Dead R."/>
            <person name="Young S."/>
            <person name="Zeng Q."/>
            <person name="Koehrsen M."/>
            <person name="Alvarado L."/>
            <person name="Berlin A."/>
            <person name="Chapman S.B."/>
            <person name="Chen Z."/>
            <person name="Freedman E."/>
            <person name="Gellesch M."/>
            <person name="Goldberg J."/>
            <person name="Griggs A."/>
            <person name="Gujja S."/>
            <person name="Heilman E.R."/>
            <person name="Heiman D."/>
            <person name="Hepburn T."/>
            <person name="Howarth C."/>
            <person name="Jen D."/>
            <person name="Larson L."/>
            <person name="Mehta T."/>
            <person name="Neiman D."/>
            <person name="Pearson M."/>
            <person name="Roberts A."/>
            <person name="Saif S."/>
            <person name="Shea T."/>
            <person name="Shenoy N."/>
            <person name="Sisk P."/>
            <person name="Stolte C."/>
            <person name="Sykes S."/>
            <person name="Walk T."/>
            <person name="White J."/>
            <person name="Yandava C."/>
            <person name="Haas B."/>
            <person name="Nusbaum C."/>
            <person name="Birren B."/>
        </authorList>
    </citation>
    <scope>NUCLEOTIDE SEQUENCE [LARGE SCALE GENOMIC DNA]</scope>
    <source>
        <strain evidence="3">R3-111a-1</strain>
    </source>
</reference>
<reference evidence="1" key="3">
    <citation type="submission" date="2010-09" db="EMBL/GenBank/DDBJ databases">
        <title>Annotation of Gaeumannomyces graminis var. tritici R3-111a-1.</title>
        <authorList>
            <consortium name="The Broad Institute Genome Sequencing Platform"/>
            <person name="Ma L.-J."/>
            <person name="Dead R."/>
            <person name="Young S.K."/>
            <person name="Zeng Q."/>
            <person name="Gargeya S."/>
            <person name="Fitzgerald M."/>
            <person name="Haas B."/>
            <person name="Abouelleil A."/>
            <person name="Alvarado L."/>
            <person name="Arachchi H.M."/>
            <person name="Berlin A."/>
            <person name="Brown A."/>
            <person name="Chapman S.B."/>
            <person name="Chen Z."/>
            <person name="Dunbar C."/>
            <person name="Freedman E."/>
            <person name="Gearin G."/>
            <person name="Gellesch M."/>
            <person name="Goldberg J."/>
            <person name="Griggs A."/>
            <person name="Gujja S."/>
            <person name="Heiman D."/>
            <person name="Howarth C."/>
            <person name="Larson L."/>
            <person name="Lui A."/>
            <person name="MacDonald P.J.P."/>
            <person name="Mehta T."/>
            <person name="Montmayeur A."/>
            <person name="Murphy C."/>
            <person name="Neiman D."/>
            <person name="Pearson M."/>
            <person name="Priest M."/>
            <person name="Roberts A."/>
            <person name="Saif S."/>
            <person name="Shea T."/>
            <person name="Shenoy N."/>
            <person name="Sisk P."/>
            <person name="Stolte C."/>
            <person name="Sykes S."/>
            <person name="Yandava C."/>
            <person name="Wortman J."/>
            <person name="Nusbaum C."/>
            <person name="Birren B."/>
        </authorList>
    </citation>
    <scope>NUCLEOTIDE SEQUENCE</scope>
    <source>
        <strain evidence="1">R3-111a-1</strain>
    </source>
</reference>
<dbReference type="AlphaFoldDB" id="J3NJ74"/>
<dbReference type="HOGENOM" id="CLU_1948939_0_0_1"/>
<dbReference type="VEuPathDB" id="FungiDB:GGTG_01308"/>
<gene>
    <name evidence="2" type="primary">20341766</name>
    <name evidence="1" type="ORF">GGTG_01308</name>
</gene>